<evidence type="ECO:0000313" key="6">
    <source>
        <dbReference type="EMBL" id="TDW21724.1"/>
    </source>
</evidence>
<dbReference type="EMBL" id="SODF01000001">
    <property type="protein sequence ID" value="TDW21724.1"/>
    <property type="molecule type" value="Genomic_DNA"/>
</dbReference>
<dbReference type="OrthoDB" id="9801445at2"/>
<comment type="cofactor">
    <cofactor evidence="1">
        <name>Zn(2+)</name>
        <dbReference type="ChEBI" id="CHEBI:29105"/>
    </cofactor>
</comment>
<dbReference type="Proteomes" id="UP000295447">
    <property type="component" value="Unassembled WGS sequence"/>
</dbReference>
<comment type="caution">
    <text evidence="6">The sequence shown here is derived from an EMBL/GenBank/DDBJ whole genome shotgun (WGS) entry which is preliminary data.</text>
</comment>
<name>A0A4V3G865_9ACTN</name>
<keyword evidence="4" id="KW-0862">Zinc</keyword>
<evidence type="ECO:0000256" key="1">
    <source>
        <dbReference type="ARBA" id="ARBA00001947"/>
    </source>
</evidence>
<dbReference type="AlphaFoldDB" id="A0A4V3G865"/>
<dbReference type="GO" id="GO:0009231">
    <property type="term" value="P:riboflavin biosynthetic process"/>
    <property type="evidence" value="ECO:0007669"/>
    <property type="project" value="TreeGrafter"/>
</dbReference>
<gene>
    <name evidence="6" type="ORF">EV650_0554</name>
</gene>
<evidence type="ECO:0000256" key="5">
    <source>
        <dbReference type="ARBA" id="ARBA00024029"/>
    </source>
</evidence>
<organism evidence="6 7">
    <name type="scientific">Kribbella kalugense</name>
    <dbReference type="NCBI Taxonomy" id="2512221"/>
    <lineage>
        <taxon>Bacteria</taxon>
        <taxon>Bacillati</taxon>
        <taxon>Actinomycetota</taxon>
        <taxon>Actinomycetes</taxon>
        <taxon>Propionibacteriales</taxon>
        <taxon>Kribbellaceae</taxon>
        <taxon>Kribbella</taxon>
    </lineage>
</organism>
<evidence type="ECO:0000256" key="2">
    <source>
        <dbReference type="ARBA" id="ARBA00022723"/>
    </source>
</evidence>
<protein>
    <submittedName>
        <fullName evidence="6">Creatinine amidohydrolase</fullName>
    </submittedName>
</protein>
<evidence type="ECO:0000313" key="7">
    <source>
        <dbReference type="Proteomes" id="UP000295447"/>
    </source>
</evidence>
<keyword evidence="7" id="KW-1185">Reference proteome</keyword>
<accession>A0A4V3G865</accession>
<keyword evidence="3 6" id="KW-0378">Hydrolase</keyword>
<dbReference type="PANTHER" id="PTHR35005:SF1">
    <property type="entry name" value="2-AMINO-5-FORMYLAMINO-6-RIBOSYLAMINOPYRIMIDIN-4(3H)-ONE 5'-MONOPHOSPHATE DEFORMYLASE"/>
    <property type="match status" value="1"/>
</dbReference>
<dbReference type="SUPFAM" id="SSF102215">
    <property type="entry name" value="Creatininase"/>
    <property type="match status" value="1"/>
</dbReference>
<dbReference type="GO" id="GO:0016811">
    <property type="term" value="F:hydrolase activity, acting on carbon-nitrogen (but not peptide) bonds, in linear amides"/>
    <property type="evidence" value="ECO:0007669"/>
    <property type="project" value="TreeGrafter"/>
</dbReference>
<dbReference type="RefSeq" id="WP_134114991.1">
    <property type="nucleotide sequence ID" value="NZ_SODF01000001.1"/>
</dbReference>
<evidence type="ECO:0000256" key="3">
    <source>
        <dbReference type="ARBA" id="ARBA00022801"/>
    </source>
</evidence>
<evidence type="ECO:0000256" key="4">
    <source>
        <dbReference type="ARBA" id="ARBA00022833"/>
    </source>
</evidence>
<reference evidence="6 7" key="1">
    <citation type="submission" date="2019-03" db="EMBL/GenBank/DDBJ databases">
        <title>Genomic Encyclopedia of Type Strains, Phase III (KMG-III): the genomes of soil and plant-associated and newly described type strains.</title>
        <authorList>
            <person name="Whitman W."/>
        </authorList>
    </citation>
    <scope>NUCLEOTIDE SEQUENCE [LARGE SCALE GENOMIC DNA]</scope>
    <source>
        <strain evidence="6 7">VKM Ac-2570</strain>
    </source>
</reference>
<dbReference type="InterPro" id="IPR024087">
    <property type="entry name" value="Creatininase-like_sf"/>
</dbReference>
<dbReference type="Gene3D" id="3.40.50.10310">
    <property type="entry name" value="Creatininase"/>
    <property type="match status" value="1"/>
</dbReference>
<dbReference type="InterPro" id="IPR003785">
    <property type="entry name" value="Creatininase/forma_Hydrolase"/>
</dbReference>
<dbReference type="GO" id="GO:0046872">
    <property type="term" value="F:metal ion binding"/>
    <property type="evidence" value="ECO:0007669"/>
    <property type="project" value="UniProtKB-KW"/>
</dbReference>
<proteinExistence type="inferred from homology"/>
<sequence length="254" mass="26765">MYFVDRTFPEIAELSPDTVAVLPLGAIEQHGPHLPVSTDYLIASSVAEAAVSTASSAGVPVVLLPALAYTKSDEHAWAPGTIWLSWETLMRTLIDIGRSLATTPIRRLFFLNGHGGNSALGQVACRELRREFGLQTFLGHPSVPVDHGGRTSEPSELGMGIHGGFHETSTVLHLRPDLVHLELAEPAVPTGLTAYQQIGFGKPVSFGWLSDDFGPAGHIGDPTGATAAVGKAHFEAAVETTAAALAEAARFSVS</sequence>
<comment type="similarity">
    <text evidence="5">Belongs to the creatininase superfamily.</text>
</comment>
<dbReference type="Pfam" id="PF02633">
    <property type="entry name" value="Creatininase"/>
    <property type="match status" value="1"/>
</dbReference>
<dbReference type="PANTHER" id="PTHR35005">
    <property type="entry name" value="3-DEHYDRO-SCYLLO-INOSOSE HYDROLASE"/>
    <property type="match status" value="1"/>
</dbReference>
<keyword evidence="2" id="KW-0479">Metal-binding</keyword>